<dbReference type="InterPro" id="IPR015507">
    <property type="entry name" value="rRNA-MeTfrase_E"/>
</dbReference>
<dbReference type="InterPro" id="IPR002877">
    <property type="entry name" value="RNA_MeTrfase_FtsJ_dom"/>
</dbReference>
<comment type="similarity">
    <text evidence="1">Belongs to the class I-like SAM-binding methyltransferase superfamily. RNA methyltransferase RlmE family.</text>
</comment>
<evidence type="ECO:0000256" key="3">
    <source>
        <dbReference type="ARBA" id="ARBA00022603"/>
    </source>
</evidence>
<gene>
    <name evidence="9" type="primary">MRM2</name>
    <name evidence="9" type="ORF">EIP91_011999</name>
</gene>
<dbReference type="OrthoDB" id="20105at2759"/>
<dbReference type="InterPro" id="IPR029063">
    <property type="entry name" value="SAM-dependent_MTases_sf"/>
</dbReference>
<comment type="caution">
    <text evidence="9">The sequence shown here is derived from an EMBL/GenBank/DDBJ whole genome shotgun (WGS) entry which is preliminary data.</text>
</comment>
<evidence type="ECO:0000313" key="10">
    <source>
        <dbReference type="Proteomes" id="UP000292702"/>
    </source>
</evidence>
<feature type="region of interest" description="Disordered" evidence="7">
    <location>
        <begin position="137"/>
        <end position="169"/>
    </location>
</feature>
<evidence type="ECO:0000259" key="8">
    <source>
        <dbReference type="Pfam" id="PF01728"/>
    </source>
</evidence>
<keyword evidence="2" id="KW-0698">rRNA processing</keyword>
<keyword evidence="4 9" id="KW-0808">Transferase</keyword>
<feature type="compositionally biased region" description="Basic and acidic residues" evidence="7">
    <location>
        <begin position="100"/>
        <end position="118"/>
    </location>
</feature>
<dbReference type="Pfam" id="PF01728">
    <property type="entry name" value="FtsJ"/>
    <property type="match status" value="2"/>
</dbReference>
<feature type="domain" description="Ribosomal RNA methyltransferase FtsJ" evidence="8">
    <location>
        <begin position="41"/>
        <end position="94"/>
    </location>
</feature>
<reference evidence="9 10" key="1">
    <citation type="submission" date="2018-11" db="EMBL/GenBank/DDBJ databases">
        <title>Genome assembly of Steccherinum ochraceum LE-BIN_3174, the white-rot fungus of the Steccherinaceae family (The Residual Polyporoid clade, Polyporales, Basidiomycota).</title>
        <authorList>
            <person name="Fedorova T.V."/>
            <person name="Glazunova O.A."/>
            <person name="Landesman E.O."/>
            <person name="Moiseenko K.V."/>
            <person name="Psurtseva N.V."/>
            <person name="Savinova O.S."/>
            <person name="Shakhova N.V."/>
            <person name="Tyazhelova T.V."/>
            <person name="Vasina D.V."/>
        </authorList>
    </citation>
    <scope>NUCLEOTIDE SEQUENCE [LARGE SCALE GENOMIC DNA]</scope>
    <source>
        <strain evidence="9 10">LE-BIN_3174</strain>
    </source>
</reference>
<proteinExistence type="inferred from homology"/>
<keyword evidence="3 9" id="KW-0489">Methyltransferase</keyword>
<dbReference type="Proteomes" id="UP000292702">
    <property type="component" value="Unassembled WGS sequence"/>
</dbReference>
<protein>
    <recommendedName>
        <fullName evidence="6">rRNA methyltransferase 2, mitochondrial</fullName>
    </recommendedName>
</protein>
<evidence type="ECO:0000256" key="5">
    <source>
        <dbReference type="ARBA" id="ARBA00022691"/>
    </source>
</evidence>
<dbReference type="AlphaFoldDB" id="A0A4R0RL80"/>
<dbReference type="EMBL" id="RWJN01000088">
    <property type="protein sequence ID" value="TCD67703.1"/>
    <property type="molecule type" value="Genomic_DNA"/>
</dbReference>
<organism evidence="9 10">
    <name type="scientific">Steccherinum ochraceum</name>
    <dbReference type="NCBI Taxonomy" id="92696"/>
    <lineage>
        <taxon>Eukaryota</taxon>
        <taxon>Fungi</taxon>
        <taxon>Dikarya</taxon>
        <taxon>Basidiomycota</taxon>
        <taxon>Agaricomycotina</taxon>
        <taxon>Agaricomycetes</taxon>
        <taxon>Polyporales</taxon>
        <taxon>Steccherinaceae</taxon>
        <taxon>Steccherinum</taxon>
    </lineage>
</organism>
<dbReference type="HAMAP" id="MF_01547">
    <property type="entry name" value="RNA_methyltr_E"/>
    <property type="match status" value="1"/>
</dbReference>
<feature type="domain" description="Ribosomal RNA methyltransferase FtsJ" evidence="8">
    <location>
        <begin position="173"/>
        <end position="318"/>
    </location>
</feature>
<evidence type="ECO:0000256" key="1">
    <source>
        <dbReference type="ARBA" id="ARBA00009258"/>
    </source>
</evidence>
<dbReference type="SUPFAM" id="SSF53335">
    <property type="entry name" value="S-adenosyl-L-methionine-dependent methyltransferases"/>
    <property type="match status" value="2"/>
</dbReference>
<evidence type="ECO:0000313" key="9">
    <source>
        <dbReference type="EMBL" id="TCD67703.1"/>
    </source>
</evidence>
<evidence type="ECO:0000256" key="2">
    <source>
        <dbReference type="ARBA" id="ARBA00022552"/>
    </source>
</evidence>
<dbReference type="STRING" id="92696.A0A4R0RL80"/>
<dbReference type="PANTHER" id="PTHR10920">
    <property type="entry name" value="RIBOSOMAL RNA METHYLTRANSFERASE"/>
    <property type="match status" value="1"/>
</dbReference>
<keyword evidence="10" id="KW-1185">Reference proteome</keyword>
<dbReference type="InterPro" id="IPR050082">
    <property type="entry name" value="RNA_methyltr_RlmE"/>
</dbReference>
<name>A0A4R0RL80_9APHY</name>
<dbReference type="GO" id="GO:0005739">
    <property type="term" value="C:mitochondrion"/>
    <property type="evidence" value="ECO:0007669"/>
    <property type="project" value="TreeGrafter"/>
</dbReference>
<dbReference type="Gene3D" id="3.40.50.150">
    <property type="entry name" value="Vaccinia Virus protein VP39"/>
    <property type="match status" value="2"/>
</dbReference>
<sequence>MPFRPTLPVLSHKTPPSSRRWLARQFKDPLVKQRLSHPDNYRSRSAFKLIELENAWKFLKHQDVRTVVDLGAAPGGWSQVVSGKMGWKAEDVLGMGGAEAAKEQEKALSTQKGREDSLKETEYQAMSGGFGLKQPTKGAKYGSWSEQASDPLDELGLDDPQEDEEETLPKITQQGRGTVIAVDLLPIYPIPGVKTLKMDFLAPETADYINALLPAESHGKVDVILSDMAANFSGHRVRDVEASLDICNAVFEFTARHLRTAASIGRTKGGVLLLKHFAHPLTQQFRTQMLEPNFHSVQYCKPESSRSESSEGYWICRGWKPRKTLR</sequence>
<feature type="compositionally biased region" description="Acidic residues" evidence="7">
    <location>
        <begin position="151"/>
        <end position="166"/>
    </location>
</feature>
<evidence type="ECO:0000256" key="6">
    <source>
        <dbReference type="ARBA" id="ARBA00041184"/>
    </source>
</evidence>
<dbReference type="GO" id="GO:0008650">
    <property type="term" value="F:rRNA (uridine-2'-O-)-methyltransferase activity"/>
    <property type="evidence" value="ECO:0007669"/>
    <property type="project" value="TreeGrafter"/>
</dbReference>
<evidence type="ECO:0000256" key="7">
    <source>
        <dbReference type="SAM" id="MobiDB-lite"/>
    </source>
</evidence>
<evidence type="ECO:0000256" key="4">
    <source>
        <dbReference type="ARBA" id="ARBA00022679"/>
    </source>
</evidence>
<dbReference type="PANTHER" id="PTHR10920:SF18">
    <property type="entry name" value="RRNA METHYLTRANSFERASE 2, MITOCHONDRIAL"/>
    <property type="match status" value="1"/>
</dbReference>
<keyword evidence="5" id="KW-0949">S-adenosyl-L-methionine</keyword>
<feature type="region of interest" description="Disordered" evidence="7">
    <location>
        <begin position="98"/>
        <end position="118"/>
    </location>
</feature>
<accession>A0A4R0RL80</accession>